<evidence type="ECO:0000256" key="1">
    <source>
        <dbReference type="SAM" id="Phobius"/>
    </source>
</evidence>
<keyword evidence="1" id="KW-1133">Transmembrane helix</keyword>
<comment type="caution">
    <text evidence="2">The sequence shown here is derived from an EMBL/GenBank/DDBJ whole genome shotgun (WGS) entry which is preliminary data.</text>
</comment>
<keyword evidence="3" id="KW-1185">Reference proteome</keyword>
<accession>A0ABS6J9E7</accession>
<sequence>MSTVTNHRRINRTASGEINRKAVISFILGLLSILLSLIALIGLPVAVIGLLIGGVSLLEIRGSNQGGKYLAIGGIIFCILSIILPMILIILAYLSYMSPT</sequence>
<dbReference type="RefSeq" id="WP_217064205.1">
    <property type="nucleotide sequence ID" value="NZ_JAHQCS010000016.1"/>
</dbReference>
<proteinExistence type="predicted"/>
<evidence type="ECO:0008006" key="4">
    <source>
        <dbReference type="Google" id="ProtNLM"/>
    </source>
</evidence>
<name>A0ABS6J9E7_9BACI</name>
<feature type="transmembrane region" description="Helical" evidence="1">
    <location>
        <begin position="69"/>
        <end position="94"/>
    </location>
</feature>
<dbReference type="EMBL" id="JAHQCS010000016">
    <property type="protein sequence ID" value="MBU9710311.1"/>
    <property type="molecule type" value="Genomic_DNA"/>
</dbReference>
<protein>
    <recommendedName>
        <fullName evidence="4">DUF4190 domain-containing protein</fullName>
    </recommendedName>
</protein>
<feature type="transmembrane region" description="Helical" evidence="1">
    <location>
        <begin position="24"/>
        <end position="57"/>
    </location>
</feature>
<dbReference type="Proteomes" id="UP000784880">
    <property type="component" value="Unassembled WGS sequence"/>
</dbReference>
<keyword evidence="1" id="KW-0472">Membrane</keyword>
<gene>
    <name evidence="2" type="ORF">KS419_00850</name>
</gene>
<reference evidence="2 3" key="1">
    <citation type="submission" date="2021-06" db="EMBL/GenBank/DDBJ databases">
        <title>Bacillus sp. RD4P76, an endophyte from a halophyte.</title>
        <authorList>
            <person name="Sun J.-Q."/>
        </authorList>
    </citation>
    <scope>NUCLEOTIDE SEQUENCE [LARGE SCALE GENOMIC DNA]</scope>
    <source>
        <strain evidence="2 3">CGMCC 1.15917</strain>
    </source>
</reference>
<organism evidence="2 3">
    <name type="scientific">Evansella tamaricis</name>
    <dbReference type="NCBI Taxonomy" id="2069301"/>
    <lineage>
        <taxon>Bacteria</taxon>
        <taxon>Bacillati</taxon>
        <taxon>Bacillota</taxon>
        <taxon>Bacilli</taxon>
        <taxon>Bacillales</taxon>
        <taxon>Bacillaceae</taxon>
        <taxon>Evansella</taxon>
    </lineage>
</organism>
<evidence type="ECO:0000313" key="3">
    <source>
        <dbReference type="Proteomes" id="UP000784880"/>
    </source>
</evidence>
<keyword evidence="1" id="KW-0812">Transmembrane</keyword>
<evidence type="ECO:0000313" key="2">
    <source>
        <dbReference type="EMBL" id="MBU9710311.1"/>
    </source>
</evidence>